<gene>
    <name evidence="1" type="ORF">PsYK624_107650</name>
</gene>
<evidence type="ECO:0000313" key="1">
    <source>
        <dbReference type="EMBL" id="GJE94595.1"/>
    </source>
</evidence>
<keyword evidence="2" id="KW-1185">Reference proteome</keyword>
<name>A0A9P3GGL9_9APHY</name>
<accession>A0A9P3GGL9</accession>
<reference evidence="1 2" key="1">
    <citation type="submission" date="2021-08" db="EMBL/GenBank/DDBJ databases">
        <title>Draft Genome Sequence of Phanerochaete sordida strain YK-624.</title>
        <authorList>
            <person name="Mori T."/>
            <person name="Dohra H."/>
            <person name="Suzuki T."/>
            <person name="Kawagishi H."/>
            <person name="Hirai H."/>
        </authorList>
    </citation>
    <scope>NUCLEOTIDE SEQUENCE [LARGE SCALE GENOMIC DNA]</scope>
    <source>
        <strain evidence="1 2">YK-624</strain>
    </source>
</reference>
<dbReference type="Proteomes" id="UP000703269">
    <property type="component" value="Unassembled WGS sequence"/>
</dbReference>
<organism evidence="1 2">
    <name type="scientific">Phanerochaete sordida</name>
    <dbReference type="NCBI Taxonomy" id="48140"/>
    <lineage>
        <taxon>Eukaryota</taxon>
        <taxon>Fungi</taxon>
        <taxon>Dikarya</taxon>
        <taxon>Basidiomycota</taxon>
        <taxon>Agaricomycotina</taxon>
        <taxon>Agaricomycetes</taxon>
        <taxon>Polyporales</taxon>
        <taxon>Phanerochaetaceae</taxon>
        <taxon>Phanerochaete</taxon>
    </lineage>
</organism>
<protein>
    <submittedName>
        <fullName evidence="1">Uncharacterized protein</fullName>
    </submittedName>
</protein>
<dbReference type="AlphaFoldDB" id="A0A9P3GGL9"/>
<evidence type="ECO:0000313" key="2">
    <source>
        <dbReference type="Proteomes" id="UP000703269"/>
    </source>
</evidence>
<comment type="caution">
    <text evidence="1">The sequence shown here is derived from an EMBL/GenBank/DDBJ whole genome shotgun (WGS) entry which is preliminary data.</text>
</comment>
<dbReference type="EMBL" id="BPQB01000041">
    <property type="protein sequence ID" value="GJE94595.1"/>
    <property type="molecule type" value="Genomic_DNA"/>
</dbReference>
<sequence length="77" mass="8827">MLHHRGRQCISSSSYICPCFEWLQLLRHTAAFATSSSRMAHFWASAPPCPGRWYKRLVVRARDVHAVDRVQAISESV</sequence>
<proteinExistence type="predicted"/>